<dbReference type="InterPro" id="IPR010828">
    <property type="entry name" value="Atf2/Sli1-like"/>
</dbReference>
<comment type="caution">
    <text evidence="1">The sequence shown here is derived from an EMBL/GenBank/DDBJ whole genome shotgun (WGS) entry which is preliminary data.</text>
</comment>
<organism evidence="1 2">
    <name type="scientific">Bianquea renquensis</name>
    <dbReference type="NCBI Taxonomy" id="2763661"/>
    <lineage>
        <taxon>Bacteria</taxon>
        <taxon>Bacillati</taxon>
        <taxon>Bacillota</taxon>
        <taxon>Clostridia</taxon>
        <taxon>Eubacteriales</taxon>
        <taxon>Bianqueaceae</taxon>
        <taxon>Bianquea</taxon>
    </lineage>
</organism>
<reference evidence="1" key="1">
    <citation type="submission" date="2020-08" db="EMBL/GenBank/DDBJ databases">
        <title>Genome public.</title>
        <authorList>
            <person name="Liu C."/>
            <person name="Sun Q."/>
        </authorList>
    </citation>
    <scope>NUCLEOTIDE SEQUENCE</scope>
    <source>
        <strain evidence="1">NSJ-32</strain>
    </source>
</reference>
<proteinExistence type="predicted"/>
<dbReference type="Pfam" id="PF07247">
    <property type="entry name" value="AATase"/>
    <property type="match status" value="1"/>
</dbReference>
<gene>
    <name evidence="1" type="ORF">H8730_01090</name>
</gene>
<dbReference type="AlphaFoldDB" id="A0A926DRV0"/>
<evidence type="ECO:0000313" key="1">
    <source>
        <dbReference type="EMBL" id="MBC8542145.1"/>
    </source>
</evidence>
<dbReference type="EMBL" id="JACRSQ010000001">
    <property type="protein sequence ID" value="MBC8542145.1"/>
    <property type="molecule type" value="Genomic_DNA"/>
</dbReference>
<dbReference type="PANTHER" id="PTHR28037:SF1">
    <property type="entry name" value="ALCOHOL O-ACETYLTRANSFERASE 1-RELATED"/>
    <property type="match status" value="1"/>
</dbReference>
<dbReference type="Proteomes" id="UP000657006">
    <property type="component" value="Unassembled WGS sequence"/>
</dbReference>
<sequence length="422" mass="48943">MRISKTKRWRSLDNAAKIFPATSGKKDSRVFRFACELYDPVDPPLLQQALVLTLDRFPMFRSVIRKGIFWYYFEDSDLEPIVREEYRLPCSHLYIKDKKTLLFEVTYYKKRINFEVFHALTDGTGAMHFLKHLVCQYLLLRYFDQTTPKPLLPSYDATDEERAGDSFRQYYTKNRKQASKNRVHAYQLHGYKNEYGHMQILEGCVSVKKILAKAKEYHTSLTVFLTALLISAIHQDVSRRQEKKPIVLMIPVNLRNYFPSESARNFFGWINAGYTFAGMETFEDVIRNLDTVFKQELTSENISLRMNDLAALEHNVFLRLLPLALKDLGMRIAAKASTSSTTAILSNLGVLHVPEEFSPYIRLFDVFTSTPKLELCVCSFQDVLTLSFTSCFESSTVQRNFFRMLSGHGIDVEIAAKQDRRK</sequence>
<evidence type="ECO:0000313" key="2">
    <source>
        <dbReference type="Proteomes" id="UP000657006"/>
    </source>
</evidence>
<protein>
    <recommendedName>
        <fullName evidence="3">Alcohol acetyltransferase</fullName>
    </recommendedName>
</protein>
<accession>A0A926DRV0</accession>
<evidence type="ECO:0008006" key="3">
    <source>
        <dbReference type="Google" id="ProtNLM"/>
    </source>
</evidence>
<dbReference type="Gene3D" id="3.30.559.10">
    <property type="entry name" value="Chloramphenicol acetyltransferase-like domain"/>
    <property type="match status" value="1"/>
</dbReference>
<dbReference type="InterPro" id="IPR052058">
    <property type="entry name" value="Alcohol_O-acetyltransferase"/>
</dbReference>
<dbReference type="PANTHER" id="PTHR28037">
    <property type="entry name" value="ALCOHOL O-ACETYLTRANSFERASE 1-RELATED"/>
    <property type="match status" value="1"/>
</dbReference>
<dbReference type="RefSeq" id="WP_177718345.1">
    <property type="nucleotide sequence ID" value="NZ_JACRSQ010000001.1"/>
</dbReference>
<name>A0A926DRV0_9FIRM</name>
<dbReference type="InterPro" id="IPR023213">
    <property type="entry name" value="CAT-like_dom_sf"/>
</dbReference>
<keyword evidence="2" id="KW-1185">Reference proteome</keyword>
<dbReference type="SUPFAM" id="SSF52777">
    <property type="entry name" value="CoA-dependent acyltransferases"/>
    <property type="match status" value="1"/>
</dbReference>
<dbReference type="Gene3D" id="3.30.559.30">
    <property type="entry name" value="Nonribosomal peptide synthetase, condensation domain"/>
    <property type="match status" value="1"/>
</dbReference>